<proteinExistence type="predicted"/>
<dbReference type="EMBL" id="GGEC01069342">
    <property type="protein sequence ID" value="MBX49826.1"/>
    <property type="molecule type" value="Transcribed_RNA"/>
</dbReference>
<organism evidence="1">
    <name type="scientific">Rhizophora mucronata</name>
    <name type="common">Asiatic mangrove</name>
    <dbReference type="NCBI Taxonomy" id="61149"/>
    <lineage>
        <taxon>Eukaryota</taxon>
        <taxon>Viridiplantae</taxon>
        <taxon>Streptophyta</taxon>
        <taxon>Embryophyta</taxon>
        <taxon>Tracheophyta</taxon>
        <taxon>Spermatophyta</taxon>
        <taxon>Magnoliopsida</taxon>
        <taxon>eudicotyledons</taxon>
        <taxon>Gunneridae</taxon>
        <taxon>Pentapetalae</taxon>
        <taxon>rosids</taxon>
        <taxon>fabids</taxon>
        <taxon>Malpighiales</taxon>
        <taxon>Rhizophoraceae</taxon>
        <taxon>Rhizophora</taxon>
    </lineage>
</organism>
<name>A0A2P2P4X7_RHIMU</name>
<dbReference type="AlphaFoldDB" id="A0A2P2P4X7"/>
<evidence type="ECO:0000313" key="1">
    <source>
        <dbReference type="EMBL" id="MBX49826.1"/>
    </source>
</evidence>
<sequence length="50" mass="5814">MNSSNCLRKLDAAKYTENYQLILGLNKQLEDRNLREASKEIYSYLGDTTQ</sequence>
<protein>
    <submittedName>
        <fullName evidence="1">Uncharacterized protein</fullName>
    </submittedName>
</protein>
<reference evidence="1" key="1">
    <citation type="submission" date="2018-02" db="EMBL/GenBank/DDBJ databases">
        <title>Rhizophora mucronata_Transcriptome.</title>
        <authorList>
            <person name="Meera S.P."/>
            <person name="Sreeshan A."/>
            <person name="Augustine A."/>
        </authorList>
    </citation>
    <scope>NUCLEOTIDE SEQUENCE</scope>
    <source>
        <tissue evidence="1">Leaf</tissue>
    </source>
</reference>
<accession>A0A2P2P4X7</accession>